<dbReference type="PANTHER" id="PTHR38340:SF1">
    <property type="entry name" value="S-LAYER PROTEIN"/>
    <property type="match status" value="1"/>
</dbReference>
<keyword evidence="4" id="KW-0732">Signal</keyword>
<dbReference type="EMBL" id="JAPDOD010000001">
    <property type="protein sequence ID" value="MDA0158807.1"/>
    <property type="molecule type" value="Genomic_DNA"/>
</dbReference>
<evidence type="ECO:0000313" key="5">
    <source>
        <dbReference type="EMBL" id="MDA0158807.1"/>
    </source>
</evidence>
<organism evidence="5 6">
    <name type="scientific">Solirubrobacter ginsenosidimutans</name>
    <dbReference type="NCBI Taxonomy" id="490573"/>
    <lineage>
        <taxon>Bacteria</taxon>
        <taxon>Bacillati</taxon>
        <taxon>Actinomycetota</taxon>
        <taxon>Thermoleophilia</taxon>
        <taxon>Solirubrobacterales</taxon>
        <taxon>Solirubrobacteraceae</taxon>
        <taxon>Solirubrobacter</taxon>
    </lineage>
</organism>
<dbReference type="PRINTS" id="PR00313">
    <property type="entry name" value="CABNDNGRPT"/>
</dbReference>
<evidence type="ECO:0000256" key="3">
    <source>
        <dbReference type="SAM" id="MobiDB-lite"/>
    </source>
</evidence>
<keyword evidence="6" id="KW-1185">Reference proteome</keyword>
<evidence type="ECO:0000256" key="2">
    <source>
        <dbReference type="ARBA" id="ARBA00022525"/>
    </source>
</evidence>
<proteinExistence type="predicted"/>
<accession>A0A9X3RZF3</accession>
<name>A0A9X3RZF3_9ACTN</name>
<dbReference type="Proteomes" id="UP001149140">
    <property type="component" value="Unassembled WGS sequence"/>
</dbReference>
<dbReference type="Gene3D" id="2.160.20.160">
    <property type="match status" value="1"/>
</dbReference>
<dbReference type="AlphaFoldDB" id="A0A9X3RZF3"/>
<dbReference type="InterPro" id="IPR011049">
    <property type="entry name" value="Serralysin-like_metalloprot_C"/>
</dbReference>
<dbReference type="InterPro" id="IPR001343">
    <property type="entry name" value="Hemolysn_Ca-bd"/>
</dbReference>
<comment type="subcellular location">
    <subcellularLocation>
        <location evidence="1">Secreted</location>
    </subcellularLocation>
</comment>
<dbReference type="Pfam" id="PF00353">
    <property type="entry name" value="HemolysinCabind"/>
    <property type="match status" value="6"/>
</dbReference>
<comment type="caution">
    <text evidence="5">The sequence shown here is derived from an EMBL/GenBank/DDBJ whole genome shotgun (WGS) entry which is preliminary data.</text>
</comment>
<feature type="signal peptide" evidence="4">
    <location>
        <begin position="1"/>
        <end position="21"/>
    </location>
</feature>
<dbReference type="GO" id="GO:0005576">
    <property type="term" value="C:extracellular region"/>
    <property type="evidence" value="ECO:0007669"/>
    <property type="project" value="UniProtKB-SubCell"/>
</dbReference>
<evidence type="ECO:0000256" key="4">
    <source>
        <dbReference type="SAM" id="SignalP"/>
    </source>
</evidence>
<dbReference type="PANTHER" id="PTHR38340">
    <property type="entry name" value="S-LAYER PROTEIN"/>
    <property type="match status" value="1"/>
</dbReference>
<evidence type="ECO:0000313" key="6">
    <source>
        <dbReference type="Proteomes" id="UP001149140"/>
    </source>
</evidence>
<feature type="region of interest" description="Disordered" evidence="3">
    <location>
        <begin position="324"/>
        <end position="346"/>
    </location>
</feature>
<dbReference type="Gene3D" id="2.150.10.10">
    <property type="entry name" value="Serralysin-like metalloprotease, C-terminal"/>
    <property type="match status" value="2"/>
</dbReference>
<evidence type="ECO:0008006" key="7">
    <source>
        <dbReference type="Google" id="ProtNLM"/>
    </source>
</evidence>
<reference evidence="5" key="1">
    <citation type="submission" date="2022-10" db="EMBL/GenBank/DDBJ databases">
        <title>The WGS of Solirubrobacter ginsenosidimutans DSM 21036.</title>
        <authorList>
            <person name="Jiang Z."/>
        </authorList>
    </citation>
    <scope>NUCLEOTIDE SEQUENCE</scope>
    <source>
        <strain evidence="5">DSM 21036</strain>
    </source>
</reference>
<gene>
    <name evidence="5" type="ORF">OM076_00905</name>
</gene>
<dbReference type="InterPro" id="IPR018511">
    <property type="entry name" value="Hemolysin-typ_Ca-bd_CS"/>
</dbReference>
<sequence length="707" mass="69989">MRRLLLPLLLAMAAFPTAAHASVLSAVSGDTLTITGDAAPDHLTLRLSAPEVLAVDDGASVRSFDRSTFSKIAIKSGAGADEIRVEALLRETTTIDAGPGADVVVGGPGAEVISGGVDADLVLAGPGDDSVFLGAGDDTAIHAGGDGADKIDGQSGNDTLQENGSGESEEFTVQAVGALARVSRDTAFAPADTIAVELLALDAGGEQDLVDVGNLTGTSLARVDADLGLADDAPDSVFLAGTDSGDKLQASASGDTVAVSGELRVDNAGANDRLTIFGFGGSDTLTAIGAVGGQLGLTLDGGDGNDAITGAAAGEVLRGGAGADTVRGNGGDDTIELGDGADTAVWRPLDGDDTISGDAGEDRLLAQGSSADETIDVSAGAVSSGAGRAALSGVETVAPSPASGTDIVSVQDLAGSAIKSVDVDLGRPDQRLDTLTVAGTPGDDSIKVAASGTDAHTVTGLAATVIMRSTDPGQKLAIGGDEGNDTIDASAMTKDKTQPFLFGAGGKDLIVGSPGQDVITGGTGVDVALLGGGLDTFNWAAGDGSDIVEGGAGTDFLRMDGSSANERFTASPVGGRTTVNVDVGNVRADLGGVERLDILPGGGADTMRVDDLSGTDTDHVDFDLAIGRATTASDKAADSLTVNGTFGNDAISVAASGPEVRETGLAAIVTTRFSDPTLDSLFIDTKAGNDLVSVGTTVHQLLKFSSV</sequence>
<dbReference type="PROSITE" id="PS00330">
    <property type="entry name" value="HEMOLYSIN_CALCIUM"/>
    <property type="match status" value="1"/>
</dbReference>
<protein>
    <recommendedName>
        <fullName evidence="7">Calcium-binding protein</fullName>
    </recommendedName>
</protein>
<dbReference type="GO" id="GO:0005509">
    <property type="term" value="F:calcium ion binding"/>
    <property type="evidence" value="ECO:0007669"/>
    <property type="project" value="InterPro"/>
</dbReference>
<keyword evidence="2" id="KW-0964">Secreted</keyword>
<dbReference type="SUPFAM" id="SSF51120">
    <property type="entry name" value="beta-Roll"/>
    <property type="match status" value="3"/>
</dbReference>
<dbReference type="RefSeq" id="WP_270037404.1">
    <property type="nucleotide sequence ID" value="NZ_JAPDOD010000001.1"/>
</dbReference>
<dbReference type="InterPro" id="IPR050557">
    <property type="entry name" value="RTX_toxin/Mannuronan_C5-epim"/>
</dbReference>
<evidence type="ECO:0000256" key="1">
    <source>
        <dbReference type="ARBA" id="ARBA00004613"/>
    </source>
</evidence>
<feature type="chain" id="PRO_5040870989" description="Calcium-binding protein" evidence="4">
    <location>
        <begin position="22"/>
        <end position="707"/>
    </location>
</feature>